<keyword evidence="9 10" id="KW-0275">Fatty acid biosynthesis</keyword>
<keyword evidence="2 10" id="KW-0444">Lipid biosynthesis</keyword>
<dbReference type="GO" id="GO:0034625">
    <property type="term" value="P:fatty acid elongation, monounsaturated fatty acid"/>
    <property type="evidence" value="ECO:0007669"/>
    <property type="project" value="TreeGrafter"/>
</dbReference>
<dbReference type="PROSITE" id="PS01188">
    <property type="entry name" value="ELO"/>
    <property type="match status" value="1"/>
</dbReference>
<dbReference type="InterPro" id="IPR002076">
    <property type="entry name" value="ELO_fam"/>
</dbReference>
<dbReference type="STRING" id="299467.A0A443SA75"/>
<evidence type="ECO:0000256" key="2">
    <source>
        <dbReference type="ARBA" id="ARBA00022516"/>
    </source>
</evidence>
<feature type="transmembrane region" description="Helical" evidence="10">
    <location>
        <begin position="222"/>
        <end position="242"/>
    </location>
</feature>
<keyword evidence="5 10" id="KW-0276">Fatty acid metabolism</keyword>
<keyword evidence="3 10" id="KW-0808">Transferase</keyword>
<gene>
    <name evidence="11" type="ORF">B4U80_05642</name>
</gene>
<evidence type="ECO:0000256" key="4">
    <source>
        <dbReference type="ARBA" id="ARBA00022692"/>
    </source>
</evidence>
<dbReference type="OrthoDB" id="434092at2759"/>
<organism evidence="11 12">
    <name type="scientific">Leptotrombidium deliense</name>
    <dbReference type="NCBI Taxonomy" id="299467"/>
    <lineage>
        <taxon>Eukaryota</taxon>
        <taxon>Metazoa</taxon>
        <taxon>Ecdysozoa</taxon>
        <taxon>Arthropoda</taxon>
        <taxon>Chelicerata</taxon>
        <taxon>Arachnida</taxon>
        <taxon>Acari</taxon>
        <taxon>Acariformes</taxon>
        <taxon>Trombidiformes</taxon>
        <taxon>Prostigmata</taxon>
        <taxon>Anystina</taxon>
        <taxon>Parasitengona</taxon>
        <taxon>Trombiculoidea</taxon>
        <taxon>Trombiculidae</taxon>
        <taxon>Leptotrombidium</taxon>
    </lineage>
</organism>
<keyword evidence="4 10" id="KW-0812">Transmembrane</keyword>
<dbReference type="InterPro" id="IPR030457">
    <property type="entry name" value="ELO_CS"/>
</dbReference>
<keyword evidence="7 10" id="KW-0443">Lipid metabolism</keyword>
<feature type="transmembrane region" description="Helical" evidence="10">
    <location>
        <begin position="191"/>
        <end position="210"/>
    </location>
</feature>
<comment type="catalytic activity">
    <reaction evidence="10">
        <text>a very-long-chain acyl-CoA + malonyl-CoA + H(+) = a very-long-chain 3-oxoacyl-CoA + CO2 + CoA</text>
        <dbReference type="Rhea" id="RHEA:32727"/>
        <dbReference type="ChEBI" id="CHEBI:15378"/>
        <dbReference type="ChEBI" id="CHEBI:16526"/>
        <dbReference type="ChEBI" id="CHEBI:57287"/>
        <dbReference type="ChEBI" id="CHEBI:57384"/>
        <dbReference type="ChEBI" id="CHEBI:90725"/>
        <dbReference type="ChEBI" id="CHEBI:90736"/>
        <dbReference type="EC" id="2.3.1.199"/>
    </reaction>
</comment>
<comment type="caution">
    <text evidence="11">The sequence shown here is derived from an EMBL/GenBank/DDBJ whole genome shotgun (WGS) entry which is preliminary data.</text>
</comment>
<feature type="transmembrane region" description="Helical" evidence="10">
    <location>
        <begin position="283"/>
        <end position="303"/>
    </location>
</feature>
<dbReference type="GO" id="GO:0019367">
    <property type="term" value="P:fatty acid elongation, saturated fatty acid"/>
    <property type="evidence" value="ECO:0007669"/>
    <property type="project" value="TreeGrafter"/>
</dbReference>
<reference evidence="11 12" key="1">
    <citation type="journal article" date="2018" name="Gigascience">
        <title>Genomes of trombidid mites reveal novel predicted allergens and laterally-transferred genes associated with secondary metabolism.</title>
        <authorList>
            <person name="Dong X."/>
            <person name="Chaisiri K."/>
            <person name="Xia D."/>
            <person name="Armstrong S.D."/>
            <person name="Fang Y."/>
            <person name="Donnelly M.J."/>
            <person name="Kadowaki T."/>
            <person name="McGarry J.W."/>
            <person name="Darby A.C."/>
            <person name="Makepeace B.L."/>
        </authorList>
    </citation>
    <scope>NUCLEOTIDE SEQUENCE [LARGE SCALE GENOMIC DNA]</scope>
    <source>
        <strain evidence="11">UoL-UT</strain>
    </source>
</reference>
<keyword evidence="8 10" id="KW-0472">Membrane</keyword>
<evidence type="ECO:0000313" key="12">
    <source>
        <dbReference type="Proteomes" id="UP000288716"/>
    </source>
</evidence>
<feature type="transmembrane region" description="Helical" evidence="10">
    <location>
        <begin position="100"/>
        <end position="116"/>
    </location>
</feature>
<dbReference type="AlphaFoldDB" id="A0A443SA75"/>
<feature type="transmembrane region" description="Helical" evidence="10">
    <location>
        <begin position="254"/>
        <end position="277"/>
    </location>
</feature>
<dbReference type="GO" id="GO:0005789">
    <property type="term" value="C:endoplasmic reticulum membrane"/>
    <property type="evidence" value="ECO:0007669"/>
    <property type="project" value="TreeGrafter"/>
</dbReference>
<evidence type="ECO:0000313" key="11">
    <source>
        <dbReference type="EMBL" id="RWS24417.1"/>
    </source>
</evidence>
<evidence type="ECO:0000256" key="7">
    <source>
        <dbReference type="ARBA" id="ARBA00023098"/>
    </source>
</evidence>
<evidence type="ECO:0000256" key="6">
    <source>
        <dbReference type="ARBA" id="ARBA00022989"/>
    </source>
</evidence>
<dbReference type="PANTHER" id="PTHR11157">
    <property type="entry name" value="FATTY ACID ACYL TRANSFERASE-RELATED"/>
    <property type="match status" value="1"/>
</dbReference>
<dbReference type="GO" id="GO:0030148">
    <property type="term" value="P:sphingolipid biosynthetic process"/>
    <property type="evidence" value="ECO:0007669"/>
    <property type="project" value="TreeGrafter"/>
</dbReference>
<dbReference type="GO" id="GO:0009922">
    <property type="term" value="F:fatty acid elongase activity"/>
    <property type="evidence" value="ECO:0007669"/>
    <property type="project" value="UniProtKB-EC"/>
</dbReference>
<dbReference type="VEuPathDB" id="VectorBase:LDEU007623"/>
<sequence length="316" mass="37695">MDLKNETISEHHETSSLVMRTINEIRDFYNFCQSFTGSKFLNDELRSRINFIRTDPRAKQWLLMGSPLPILTILAVYLTMVKYGPVYMHSRKSIQLKWPLVFYNFGVTLLNGWMAIEVRYNCYAAVHMRNTIHLLHCALQRNYNFICQLVDTSDNEFEVRIANAIWWYFFSKLIEFMDTFFFIVRKKTRQLTFLHVYHHSTMFAFWWVGAKFVPGGSALPGAMVNCFVHVFMYSYYCFSAFGPHIQRYLWWKKYLTILQLVQFTTGVVLGLHAIITNCQFTRWMQYVFVCYAFSFIVLFGNFYRDTYKDCKQQKSK</sequence>
<dbReference type="EMBL" id="NCKV01004908">
    <property type="protein sequence ID" value="RWS24417.1"/>
    <property type="molecule type" value="Genomic_DNA"/>
</dbReference>
<comment type="subcellular location">
    <subcellularLocation>
        <location evidence="1">Membrane</location>
        <topology evidence="1">Multi-pass membrane protein</topology>
    </subcellularLocation>
</comment>
<feature type="transmembrane region" description="Helical" evidence="10">
    <location>
        <begin position="61"/>
        <end position="80"/>
    </location>
</feature>
<protein>
    <recommendedName>
        <fullName evidence="10">Elongation of very long chain fatty acids protein</fullName>
        <ecNumber evidence="10">2.3.1.199</ecNumber>
    </recommendedName>
    <alternativeName>
        <fullName evidence="10">Very-long-chain 3-oxoacyl-CoA synthase</fullName>
    </alternativeName>
</protein>
<evidence type="ECO:0000256" key="8">
    <source>
        <dbReference type="ARBA" id="ARBA00023136"/>
    </source>
</evidence>
<proteinExistence type="inferred from homology"/>
<evidence type="ECO:0000256" key="10">
    <source>
        <dbReference type="RuleBase" id="RU361115"/>
    </source>
</evidence>
<dbReference type="GO" id="GO:0034626">
    <property type="term" value="P:fatty acid elongation, polyunsaturated fatty acid"/>
    <property type="evidence" value="ECO:0007669"/>
    <property type="project" value="TreeGrafter"/>
</dbReference>
<dbReference type="PANTHER" id="PTHR11157:SF12">
    <property type="entry name" value="ELONGATION OF VERY LONG CHAIN FATTY ACIDS PROTEIN 4"/>
    <property type="match status" value="1"/>
</dbReference>
<dbReference type="Proteomes" id="UP000288716">
    <property type="component" value="Unassembled WGS sequence"/>
</dbReference>
<dbReference type="EC" id="2.3.1.199" evidence="10"/>
<dbReference type="Pfam" id="PF01151">
    <property type="entry name" value="ELO"/>
    <property type="match status" value="1"/>
</dbReference>
<name>A0A443SA75_9ACAR</name>
<evidence type="ECO:0000256" key="9">
    <source>
        <dbReference type="ARBA" id="ARBA00023160"/>
    </source>
</evidence>
<comment type="similarity">
    <text evidence="10">Belongs to the ELO family.</text>
</comment>
<evidence type="ECO:0000256" key="1">
    <source>
        <dbReference type="ARBA" id="ARBA00004141"/>
    </source>
</evidence>
<dbReference type="GO" id="GO:0042761">
    <property type="term" value="P:very long-chain fatty acid biosynthetic process"/>
    <property type="evidence" value="ECO:0007669"/>
    <property type="project" value="TreeGrafter"/>
</dbReference>
<evidence type="ECO:0000256" key="5">
    <source>
        <dbReference type="ARBA" id="ARBA00022832"/>
    </source>
</evidence>
<keyword evidence="6 10" id="KW-1133">Transmembrane helix</keyword>
<keyword evidence="12" id="KW-1185">Reference proteome</keyword>
<accession>A0A443SA75</accession>
<evidence type="ECO:0000256" key="3">
    <source>
        <dbReference type="ARBA" id="ARBA00022679"/>
    </source>
</evidence>